<dbReference type="GO" id="GO:0006465">
    <property type="term" value="P:signal peptide processing"/>
    <property type="evidence" value="ECO:0007669"/>
    <property type="project" value="InterPro"/>
</dbReference>
<proteinExistence type="inferred from homology"/>
<dbReference type="NCBIfam" id="TIGR00705">
    <property type="entry name" value="SppA_67K"/>
    <property type="match status" value="1"/>
</dbReference>
<feature type="domain" description="Peptidase S49" evidence="9">
    <location>
        <begin position="134"/>
        <end position="287"/>
    </location>
</feature>
<dbReference type="InterPro" id="IPR029045">
    <property type="entry name" value="ClpP/crotonase-like_dom_sf"/>
</dbReference>
<evidence type="ECO:0000259" key="9">
    <source>
        <dbReference type="Pfam" id="PF01343"/>
    </source>
</evidence>
<evidence type="ECO:0000256" key="1">
    <source>
        <dbReference type="ARBA" id="ARBA00004370"/>
    </source>
</evidence>
<dbReference type="Pfam" id="PF01343">
    <property type="entry name" value="Peptidase_S49"/>
    <property type="match status" value="2"/>
</dbReference>
<comment type="caution">
    <text evidence="10">The sequence shown here is derived from an EMBL/GenBank/DDBJ whole genome shotgun (WGS) entry which is preliminary data.</text>
</comment>
<dbReference type="OrthoDB" id="9764363at2"/>
<dbReference type="AlphaFoldDB" id="A0A432VYE5"/>
<dbReference type="Gene3D" id="3.90.226.10">
    <property type="entry name" value="2-enoyl-CoA Hydratase, Chain A, domain 1"/>
    <property type="match status" value="4"/>
</dbReference>
<keyword evidence="3" id="KW-0645">Protease</keyword>
<dbReference type="InterPro" id="IPR004634">
    <property type="entry name" value="Pept_S49_pIV"/>
</dbReference>
<keyword evidence="4" id="KW-0378">Hydrolase</keyword>
<dbReference type="Proteomes" id="UP000288212">
    <property type="component" value="Unassembled WGS sequence"/>
</dbReference>
<dbReference type="PANTHER" id="PTHR33209:SF1">
    <property type="entry name" value="PEPTIDASE S49 DOMAIN-CONTAINING PROTEIN"/>
    <property type="match status" value="1"/>
</dbReference>
<gene>
    <name evidence="10" type="primary">sppA</name>
    <name evidence="10" type="ORF">CWE06_02305</name>
</gene>
<evidence type="ECO:0000256" key="7">
    <source>
        <dbReference type="PIRSR" id="PIRSR001217-1"/>
    </source>
</evidence>
<reference evidence="10 11" key="1">
    <citation type="journal article" date="2011" name="Front. Microbiol.">
        <title>Genomic signatures of strain selection and enhancement in Bacillus atrophaeus var. globigii, a historical biowarfare simulant.</title>
        <authorList>
            <person name="Gibbons H.S."/>
            <person name="Broomall S.M."/>
            <person name="McNew L.A."/>
            <person name="Daligault H."/>
            <person name="Chapman C."/>
            <person name="Bruce D."/>
            <person name="Karavis M."/>
            <person name="Krepps M."/>
            <person name="McGregor P.A."/>
            <person name="Hong C."/>
            <person name="Park K.H."/>
            <person name="Akmal A."/>
            <person name="Feldman A."/>
            <person name="Lin J.S."/>
            <person name="Chang W.E."/>
            <person name="Higgs B.W."/>
            <person name="Demirev P."/>
            <person name="Lindquist J."/>
            <person name="Liem A."/>
            <person name="Fochler E."/>
            <person name="Read T.D."/>
            <person name="Tapia R."/>
            <person name="Johnson S."/>
            <person name="Bishop-Lilly K.A."/>
            <person name="Detter C."/>
            <person name="Han C."/>
            <person name="Sozhamannan S."/>
            <person name="Rosenzweig C.N."/>
            <person name="Skowronski E.W."/>
        </authorList>
    </citation>
    <scope>NUCLEOTIDE SEQUENCE [LARGE SCALE GENOMIC DNA]</scope>
    <source>
        <strain evidence="10 11">AK5</strain>
    </source>
</reference>
<comment type="subcellular location">
    <subcellularLocation>
        <location evidence="1">Membrane</location>
    </subcellularLocation>
</comment>
<dbReference type="SUPFAM" id="SSF52096">
    <property type="entry name" value="ClpP/crotonase"/>
    <property type="match status" value="2"/>
</dbReference>
<evidence type="ECO:0000313" key="11">
    <source>
        <dbReference type="Proteomes" id="UP000288212"/>
    </source>
</evidence>
<dbReference type="PANTHER" id="PTHR33209">
    <property type="entry name" value="PROTEASE 4"/>
    <property type="match status" value="1"/>
</dbReference>
<feature type="transmembrane region" description="Helical" evidence="8">
    <location>
        <begin position="21"/>
        <end position="39"/>
    </location>
</feature>
<organism evidence="10 11">
    <name type="scientific">Aliidiomarina haloalkalitolerans</name>
    <dbReference type="NCBI Taxonomy" id="859059"/>
    <lineage>
        <taxon>Bacteria</taxon>
        <taxon>Pseudomonadati</taxon>
        <taxon>Pseudomonadota</taxon>
        <taxon>Gammaproteobacteria</taxon>
        <taxon>Alteromonadales</taxon>
        <taxon>Idiomarinaceae</taxon>
        <taxon>Aliidiomarina</taxon>
    </lineage>
</organism>
<dbReference type="RefSeq" id="WP_126790777.1">
    <property type="nucleotide sequence ID" value="NZ_PIPI01000001.1"/>
</dbReference>
<evidence type="ECO:0000256" key="2">
    <source>
        <dbReference type="ARBA" id="ARBA00008683"/>
    </source>
</evidence>
<evidence type="ECO:0000313" key="10">
    <source>
        <dbReference type="EMBL" id="RUO21704.1"/>
    </source>
</evidence>
<name>A0A432VYE5_9GAMM</name>
<dbReference type="EMBL" id="PIPI01000001">
    <property type="protein sequence ID" value="RUO21704.1"/>
    <property type="molecule type" value="Genomic_DNA"/>
</dbReference>
<accession>A0A432VYE5</accession>
<dbReference type="InterPro" id="IPR002142">
    <property type="entry name" value="Peptidase_S49"/>
</dbReference>
<evidence type="ECO:0000256" key="3">
    <source>
        <dbReference type="ARBA" id="ARBA00022670"/>
    </source>
</evidence>
<dbReference type="InterPro" id="IPR047217">
    <property type="entry name" value="S49_SppA_67K_type_N"/>
</dbReference>
<dbReference type="GO" id="GO:0008236">
    <property type="term" value="F:serine-type peptidase activity"/>
    <property type="evidence" value="ECO:0007669"/>
    <property type="project" value="UniProtKB-KW"/>
</dbReference>
<evidence type="ECO:0000256" key="5">
    <source>
        <dbReference type="ARBA" id="ARBA00022825"/>
    </source>
</evidence>
<keyword evidence="6 8" id="KW-0472">Membrane</keyword>
<dbReference type="PIRSF" id="PIRSF001217">
    <property type="entry name" value="Protease_4_SppA"/>
    <property type="match status" value="1"/>
</dbReference>
<evidence type="ECO:0000256" key="4">
    <source>
        <dbReference type="ARBA" id="ARBA00022801"/>
    </source>
</evidence>
<protein>
    <submittedName>
        <fullName evidence="10">Signal peptide peptidase SppA</fullName>
    </submittedName>
</protein>
<evidence type="ECO:0000256" key="6">
    <source>
        <dbReference type="ARBA" id="ARBA00023136"/>
    </source>
</evidence>
<keyword evidence="5" id="KW-0720">Serine protease</keyword>
<dbReference type="CDD" id="cd07018">
    <property type="entry name" value="S49_SppA_67K_type"/>
    <property type="match status" value="1"/>
</dbReference>
<sequence length="616" mass="68187">MKFLSRLLRPIWNFINTVRRIILNILFFVIVIFVTVALFSGDKEPTVPDGGLLVLNPRGMLVEEPRYVSPSDRFVADALGNTPILETSLHDFLAVIEHAANDDRIAGVVLDLRSFWGGGVGKLELVAERLELVRAAGKPIIAHGNLFTQSQYYLASQADTIYLNPQGAVAIDGYHSYQTYFKGLFDKLHVKPYIFRVGDFKSAVEPYSRSDMSPEAREANQEFIDSLWQNYLAGITRHREIAPELLSGRMDDYLALFAAAENSQAQMALRAGLVDELAHAEEIRQNLIALGGKDSDTNSYRHIGWRDYHQVIQNENIVKRPDTRPQVHVVFAAGTILDGRQPRGTVGGESLAAELRRARLNDDIKAVVLRIDSPGGSAFASEQIRQELLQLREAGKPVIASMSSVAASGGYWIAAGADEIFATPATITGSIGVFGMFLSVQDTLAEVGVFTDGVSSTEFPYVSIDRDLNEAAQEVIQRGVDRIYLEFLELVANARDMTVDEVHEVAQGRVWTGTRALELGLVDQLGELEDAVIAAAARAELEDYQVTFPTYELSGWDAFIAQILDSGVKFAPSLFAPKSPTLVDQKLLQLRREIEAINEFNDPQHIYSRCLECKVQ</sequence>
<dbReference type="NCBIfam" id="TIGR00706">
    <property type="entry name" value="SppA_dom"/>
    <property type="match status" value="1"/>
</dbReference>
<keyword evidence="11" id="KW-1185">Reference proteome</keyword>
<evidence type="ECO:0000256" key="8">
    <source>
        <dbReference type="SAM" id="Phobius"/>
    </source>
</evidence>
<feature type="active site" description="Proton donor/acceptor" evidence="7">
    <location>
        <position position="201"/>
    </location>
</feature>
<feature type="domain" description="Peptidase S49" evidence="9">
    <location>
        <begin position="391"/>
        <end position="541"/>
    </location>
</feature>
<dbReference type="InterPro" id="IPR004635">
    <property type="entry name" value="Pept_S49_SppA"/>
</dbReference>
<keyword evidence="8" id="KW-1133">Transmembrane helix</keyword>
<dbReference type="CDD" id="cd07023">
    <property type="entry name" value="S49_Sppa_N_C"/>
    <property type="match status" value="1"/>
</dbReference>
<dbReference type="InterPro" id="IPR047272">
    <property type="entry name" value="S49_SppA_C"/>
</dbReference>
<comment type="similarity">
    <text evidence="2">Belongs to the peptidase S49 family.</text>
</comment>
<keyword evidence="8" id="KW-0812">Transmembrane</keyword>
<feature type="active site" description="Nucleophile" evidence="7">
    <location>
        <position position="408"/>
    </location>
</feature>
<dbReference type="GO" id="GO:0016020">
    <property type="term" value="C:membrane"/>
    <property type="evidence" value="ECO:0007669"/>
    <property type="project" value="UniProtKB-SubCell"/>
</dbReference>